<feature type="region of interest" description="Disordered" evidence="2">
    <location>
        <begin position="23"/>
        <end position="62"/>
    </location>
</feature>
<dbReference type="PROSITE" id="PS50222">
    <property type="entry name" value="EF_HAND_2"/>
    <property type="match status" value="1"/>
</dbReference>
<dbReference type="InterPro" id="IPR011992">
    <property type="entry name" value="EF-hand-dom_pair"/>
</dbReference>
<evidence type="ECO:0000313" key="4">
    <source>
        <dbReference type="EMBL" id="OMJ77292.1"/>
    </source>
</evidence>
<gene>
    <name evidence="4" type="ORF">SteCoe_23161</name>
</gene>
<protein>
    <recommendedName>
        <fullName evidence="3">EF-hand domain-containing protein</fullName>
    </recommendedName>
</protein>
<name>A0A1R2BKJ8_9CILI</name>
<keyword evidence="1" id="KW-0106">Calcium</keyword>
<evidence type="ECO:0000313" key="5">
    <source>
        <dbReference type="Proteomes" id="UP000187209"/>
    </source>
</evidence>
<dbReference type="OrthoDB" id="321968at2759"/>
<evidence type="ECO:0000256" key="1">
    <source>
        <dbReference type="ARBA" id="ARBA00022837"/>
    </source>
</evidence>
<accession>A0A1R2BKJ8</accession>
<dbReference type="AlphaFoldDB" id="A0A1R2BKJ8"/>
<proteinExistence type="predicted"/>
<feature type="domain" description="EF-hand" evidence="3">
    <location>
        <begin position="177"/>
        <end position="212"/>
    </location>
</feature>
<evidence type="ECO:0000259" key="3">
    <source>
        <dbReference type="PROSITE" id="PS50222"/>
    </source>
</evidence>
<dbReference type="InterPro" id="IPR002048">
    <property type="entry name" value="EF_hand_dom"/>
</dbReference>
<organism evidence="4 5">
    <name type="scientific">Stentor coeruleus</name>
    <dbReference type="NCBI Taxonomy" id="5963"/>
    <lineage>
        <taxon>Eukaryota</taxon>
        <taxon>Sar</taxon>
        <taxon>Alveolata</taxon>
        <taxon>Ciliophora</taxon>
        <taxon>Postciliodesmatophora</taxon>
        <taxon>Heterotrichea</taxon>
        <taxon>Heterotrichida</taxon>
        <taxon>Stentoridae</taxon>
        <taxon>Stentor</taxon>
    </lineage>
</organism>
<dbReference type="GO" id="GO:0005509">
    <property type="term" value="F:calcium ion binding"/>
    <property type="evidence" value="ECO:0007669"/>
    <property type="project" value="InterPro"/>
</dbReference>
<keyword evidence="5" id="KW-1185">Reference proteome</keyword>
<dbReference type="SUPFAM" id="SSF47473">
    <property type="entry name" value="EF-hand"/>
    <property type="match status" value="1"/>
</dbReference>
<dbReference type="PROSITE" id="PS00018">
    <property type="entry name" value="EF_HAND_1"/>
    <property type="match status" value="1"/>
</dbReference>
<dbReference type="EMBL" id="MPUH01000583">
    <property type="protein sequence ID" value="OMJ77292.1"/>
    <property type="molecule type" value="Genomic_DNA"/>
</dbReference>
<dbReference type="InterPro" id="IPR018247">
    <property type="entry name" value="EF_Hand_1_Ca_BS"/>
</dbReference>
<evidence type="ECO:0000256" key="2">
    <source>
        <dbReference type="SAM" id="MobiDB-lite"/>
    </source>
</evidence>
<sequence>MSKMGSLERFLVVSTSLPVNRPSLQLTQNTPQKHRALKSSLPITSRRQKSETKDQISPKPRLPNLELTKKQHKLKLNTSHEMIRAMVSLEDEQDALKDKSNFAKSFKRMSAGMKILEGSNKEKCLGIVAENIGLYDEKNLKEVSPAIKRPEVKWNSNSTGMWMRKHGLEGNYSGSTVFLRFLKSFFDALDEDNTGVISSSELIVPLLSLGLSNDATYIEKALVSTFSVQDINDIVMDKEAFVNLFKGDKKTDAIMFNLSTHCKAMLKDEEGKKLAQQVANRRQSSFMSQYSIVTEKPIEKPYPTIEEFIRLIRKWWIGLSHDSASINISRVAEFLADKGMVSNKHEGRSIAKNAESSSYFSYNSFERVFLKAILKAALFNVAVCLNRKDFENFSMRLKLAIGQRKLMMASTKGRVDIYAKQGRVTLQALDTYKKRMGIDMTKTNTTRMTKEAVDDINEERIMQILFKLKDNAKMFINEYGDVKQEIKNPWDIRSSLNETTEDYSPTPKFKEEKYLNSLFEPGAVSIGPGPYDRKVKLFRENYLFKKFHDMVQMYPESKIPKKHFNL</sequence>
<comment type="caution">
    <text evidence="4">The sequence shown here is derived from an EMBL/GenBank/DDBJ whole genome shotgun (WGS) entry which is preliminary data.</text>
</comment>
<dbReference type="Proteomes" id="UP000187209">
    <property type="component" value="Unassembled WGS sequence"/>
</dbReference>
<reference evidence="4 5" key="1">
    <citation type="submission" date="2016-11" db="EMBL/GenBank/DDBJ databases">
        <title>The macronuclear genome of Stentor coeruleus: a giant cell with tiny introns.</title>
        <authorList>
            <person name="Slabodnick M."/>
            <person name="Ruby J.G."/>
            <person name="Reiff S.B."/>
            <person name="Swart E.C."/>
            <person name="Gosai S."/>
            <person name="Prabakaran S."/>
            <person name="Witkowska E."/>
            <person name="Larue G.E."/>
            <person name="Fisher S."/>
            <person name="Freeman R.M."/>
            <person name="Gunawardena J."/>
            <person name="Chu W."/>
            <person name="Stover N.A."/>
            <person name="Gregory B.D."/>
            <person name="Nowacki M."/>
            <person name="Derisi J."/>
            <person name="Roy S.W."/>
            <person name="Marshall W.F."/>
            <person name="Sood P."/>
        </authorList>
    </citation>
    <scope>NUCLEOTIDE SEQUENCE [LARGE SCALE GENOMIC DNA]</scope>
    <source>
        <strain evidence="4">WM001</strain>
    </source>
</reference>